<keyword evidence="1" id="KW-1133">Transmembrane helix</keyword>
<sequence length="39" mass="4443">MTIPFLPTPDNWPYSPLETLWLTALLGGFLILSNFRIPP</sequence>
<accession>A0A1Y5Y662</accession>
<gene>
    <name evidence="2" type="ORF">SAMN05661093_09901</name>
</gene>
<evidence type="ECO:0000313" key="2">
    <source>
        <dbReference type="EMBL" id="SMD26318.1"/>
    </source>
</evidence>
<feature type="transmembrane region" description="Helical" evidence="1">
    <location>
        <begin position="20"/>
        <end position="37"/>
    </location>
</feature>
<dbReference type="EMBL" id="FWXV01000013">
    <property type="protein sequence ID" value="SMD26318.1"/>
    <property type="molecule type" value="Genomic_DNA"/>
</dbReference>
<keyword evidence="1" id="KW-0812">Transmembrane</keyword>
<dbReference type="Proteomes" id="UP000192674">
    <property type="component" value="Unassembled WGS sequence"/>
</dbReference>
<reference evidence="2 3" key="1">
    <citation type="submission" date="2017-04" db="EMBL/GenBank/DDBJ databases">
        <authorList>
            <person name="Afonso C.L."/>
            <person name="Miller P.J."/>
            <person name="Scott M.A."/>
            <person name="Spackman E."/>
            <person name="Goraichik I."/>
            <person name="Dimitrov K.M."/>
            <person name="Suarez D.L."/>
            <person name="Swayne D.E."/>
        </authorList>
    </citation>
    <scope>NUCLEOTIDE SEQUENCE [LARGE SCALE GENOMIC DNA]</scope>
    <source>
        <strain evidence="2 3">DSM 43828</strain>
    </source>
</reference>
<keyword evidence="1" id="KW-0472">Membrane</keyword>
<evidence type="ECO:0000313" key="3">
    <source>
        <dbReference type="Proteomes" id="UP000192674"/>
    </source>
</evidence>
<dbReference type="AlphaFoldDB" id="A0A1Y5Y662"/>
<proteinExistence type="predicted"/>
<protein>
    <submittedName>
        <fullName evidence="2">Uncharacterized protein</fullName>
    </submittedName>
</protein>
<keyword evidence="3" id="KW-1185">Reference proteome</keyword>
<name>A0A1Y5Y662_KIBAR</name>
<organism evidence="2 3">
    <name type="scientific">Kibdelosporangium aridum</name>
    <dbReference type="NCBI Taxonomy" id="2030"/>
    <lineage>
        <taxon>Bacteria</taxon>
        <taxon>Bacillati</taxon>
        <taxon>Actinomycetota</taxon>
        <taxon>Actinomycetes</taxon>
        <taxon>Pseudonocardiales</taxon>
        <taxon>Pseudonocardiaceae</taxon>
        <taxon>Kibdelosporangium</taxon>
    </lineage>
</organism>
<evidence type="ECO:0000256" key="1">
    <source>
        <dbReference type="SAM" id="Phobius"/>
    </source>
</evidence>